<evidence type="ECO:0000313" key="6">
    <source>
        <dbReference type="EMBL" id="ROT77736.1"/>
    </source>
</evidence>
<evidence type="ECO:0000313" key="7">
    <source>
        <dbReference type="Proteomes" id="UP000283509"/>
    </source>
</evidence>
<evidence type="ECO:0000256" key="4">
    <source>
        <dbReference type="ARBA" id="ARBA00023239"/>
    </source>
</evidence>
<dbReference type="PROSITE" id="PS51891">
    <property type="entry name" value="CENP_V_GFA"/>
    <property type="match status" value="1"/>
</dbReference>
<keyword evidence="7" id="KW-1185">Reference proteome</keyword>
<dbReference type="OrthoDB" id="6329284at2759"/>
<keyword evidence="2" id="KW-0479">Metal-binding</keyword>
<dbReference type="AlphaFoldDB" id="A0A3R7QTJ1"/>
<dbReference type="InterPro" id="IPR006913">
    <property type="entry name" value="CENP-V/GFA"/>
</dbReference>
<name>A0A3R7QTJ1_PENVA</name>
<dbReference type="STRING" id="6689.A0A3R7QTJ1"/>
<dbReference type="Proteomes" id="UP000283509">
    <property type="component" value="Unassembled WGS sequence"/>
</dbReference>
<dbReference type="SUPFAM" id="SSF51316">
    <property type="entry name" value="Mss4-like"/>
    <property type="match status" value="1"/>
</dbReference>
<accession>A0A3R7QTJ1</accession>
<sequence>MSTNTFRTSRSDTLATVMEGNVAGSCLCKGVQYYVPDKPLQWFRCHCSMCRKAIGSEHCTFIAVNDTNLEYKSKKTLKEFQSSEHVVRAFCSTCGCSISMKYDSEVDLIWFNAATLDVDLPVVDPHQVYLKDRVPYLDIMSQAPSAIDQSMCADKDL</sequence>
<proteinExistence type="inferred from homology"/>
<gene>
    <name evidence="6" type="ORF">C7M84_003582</name>
</gene>
<dbReference type="Gene3D" id="3.90.1590.10">
    <property type="entry name" value="glutathione-dependent formaldehyde- activating enzyme (gfa)"/>
    <property type="match status" value="1"/>
</dbReference>
<dbReference type="PANTHER" id="PTHR33337:SF40">
    <property type="entry name" value="CENP-V_GFA DOMAIN-CONTAINING PROTEIN-RELATED"/>
    <property type="match status" value="1"/>
</dbReference>
<organism evidence="6 7">
    <name type="scientific">Penaeus vannamei</name>
    <name type="common">Whiteleg shrimp</name>
    <name type="synonym">Litopenaeus vannamei</name>
    <dbReference type="NCBI Taxonomy" id="6689"/>
    <lineage>
        <taxon>Eukaryota</taxon>
        <taxon>Metazoa</taxon>
        <taxon>Ecdysozoa</taxon>
        <taxon>Arthropoda</taxon>
        <taxon>Crustacea</taxon>
        <taxon>Multicrustacea</taxon>
        <taxon>Malacostraca</taxon>
        <taxon>Eumalacostraca</taxon>
        <taxon>Eucarida</taxon>
        <taxon>Decapoda</taxon>
        <taxon>Dendrobranchiata</taxon>
        <taxon>Penaeoidea</taxon>
        <taxon>Penaeidae</taxon>
        <taxon>Penaeus</taxon>
    </lineage>
</organism>
<evidence type="ECO:0000256" key="2">
    <source>
        <dbReference type="ARBA" id="ARBA00022723"/>
    </source>
</evidence>
<keyword evidence="4" id="KW-0456">Lyase</keyword>
<comment type="similarity">
    <text evidence="1">Belongs to the Gfa family.</text>
</comment>
<evidence type="ECO:0000256" key="1">
    <source>
        <dbReference type="ARBA" id="ARBA00005495"/>
    </source>
</evidence>
<evidence type="ECO:0000259" key="5">
    <source>
        <dbReference type="PROSITE" id="PS51891"/>
    </source>
</evidence>
<comment type="caution">
    <text evidence="6">The sequence shown here is derived from an EMBL/GenBank/DDBJ whole genome shotgun (WGS) entry which is preliminary data.</text>
</comment>
<reference evidence="6 7" key="1">
    <citation type="submission" date="2018-04" db="EMBL/GenBank/DDBJ databases">
        <authorList>
            <person name="Zhang X."/>
            <person name="Yuan J."/>
            <person name="Li F."/>
            <person name="Xiang J."/>
        </authorList>
    </citation>
    <scope>NUCLEOTIDE SEQUENCE [LARGE SCALE GENOMIC DNA]</scope>
    <source>
        <tissue evidence="6">Muscle</tissue>
    </source>
</reference>
<keyword evidence="3" id="KW-0862">Zinc</keyword>
<dbReference type="GO" id="GO:0016846">
    <property type="term" value="F:carbon-sulfur lyase activity"/>
    <property type="evidence" value="ECO:0007669"/>
    <property type="project" value="InterPro"/>
</dbReference>
<dbReference type="GO" id="GO:0046872">
    <property type="term" value="F:metal ion binding"/>
    <property type="evidence" value="ECO:0007669"/>
    <property type="project" value="UniProtKB-KW"/>
</dbReference>
<feature type="domain" description="CENP-V/GFA" evidence="5">
    <location>
        <begin position="22"/>
        <end position="127"/>
    </location>
</feature>
<protein>
    <submittedName>
        <fullName evidence="6">Aldehyde-activating protein</fullName>
    </submittedName>
</protein>
<dbReference type="Pfam" id="PF04828">
    <property type="entry name" value="GFA"/>
    <property type="match status" value="1"/>
</dbReference>
<dbReference type="InterPro" id="IPR011057">
    <property type="entry name" value="Mss4-like_sf"/>
</dbReference>
<evidence type="ECO:0000256" key="3">
    <source>
        <dbReference type="ARBA" id="ARBA00022833"/>
    </source>
</evidence>
<dbReference type="EMBL" id="QCYY01001486">
    <property type="protein sequence ID" value="ROT77736.1"/>
    <property type="molecule type" value="Genomic_DNA"/>
</dbReference>
<reference evidence="6 7" key="2">
    <citation type="submission" date="2019-01" db="EMBL/GenBank/DDBJ databases">
        <title>The decoding of complex shrimp genome reveals the adaptation for benthos swimmer, frequently molting mechanism and breeding impact on genome.</title>
        <authorList>
            <person name="Sun Y."/>
            <person name="Gao Y."/>
            <person name="Yu Y."/>
        </authorList>
    </citation>
    <scope>NUCLEOTIDE SEQUENCE [LARGE SCALE GENOMIC DNA]</scope>
    <source>
        <tissue evidence="6">Muscle</tissue>
    </source>
</reference>
<dbReference type="PANTHER" id="PTHR33337">
    <property type="entry name" value="GFA DOMAIN-CONTAINING PROTEIN"/>
    <property type="match status" value="1"/>
</dbReference>